<dbReference type="EMBL" id="FZMP01000008">
    <property type="protein sequence ID" value="SNQ59052.1"/>
    <property type="molecule type" value="Genomic_DNA"/>
</dbReference>
<sequence length="34" mass="4024">MKTHSWSWLGEEGKRIQKVLTGVDEEDEMETFRA</sequence>
<evidence type="ECO:0000313" key="1">
    <source>
        <dbReference type="EMBL" id="SNQ59052.1"/>
    </source>
</evidence>
<dbReference type="Proteomes" id="UP000218615">
    <property type="component" value="Unassembled WGS sequence"/>
</dbReference>
<name>A0A284VIF1_9EURY</name>
<reference evidence="2" key="1">
    <citation type="submission" date="2017-06" db="EMBL/GenBank/DDBJ databases">
        <authorList>
            <person name="Cremers G."/>
        </authorList>
    </citation>
    <scope>NUCLEOTIDE SEQUENCE [LARGE SCALE GENOMIC DNA]</scope>
</reference>
<proteinExistence type="predicted"/>
<gene>
    <name evidence="1" type="ORF">MNV_1050012</name>
</gene>
<organism evidence="1 2">
    <name type="scientific">Candidatus Methanoperedens nitratireducens</name>
    <dbReference type="NCBI Taxonomy" id="1392998"/>
    <lineage>
        <taxon>Archaea</taxon>
        <taxon>Methanobacteriati</taxon>
        <taxon>Methanobacteriota</taxon>
        <taxon>Stenosarchaea group</taxon>
        <taxon>Methanomicrobia</taxon>
        <taxon>Methanosarcinales</taxon>
        <taxon>ANME-2 cluster</taxon>
        <taxon>Candidatus Methanoperedentaceae</taxon>
        <taxon>Candidatus Methanoperedens</taxon>
    </lineage>
</organism>
<evidence type="ECO:0000313" key="2">
    <source>
        <dbReference type="Proteomes" id="UP000218615"/>
    </source>
</evidence>
<protein>
    <submittedName>
        <fullName evidence="1">Uncharacterized protein</fullName>
    </submittedName>
</protein>
<accession>A0A284VIF1</accession>
<dbReference type="AlphaFoldDB" id="A0A284VIF1"/>
<keyword evidence="2" id="KW-1185">Reference proteome</keyword>